<dbReference type="Proteomes" id="UP000722336">
    <property type="component" value="Unassembled WGS sequence"/>
</dbReference>
<reference evidence="3 4" key="1">
    <citation type="submission" date="2021-04" db="EMBL/GenBank/DDBJ databases">
        <authorList>
            <person name="Pira H."/>
            <person name="Risdian C."/>
            <person name="Wink J."/>
        </authorList>
    </citation>
    <scope>NUCLEOTIDE SEQUENCE [LARGE SCALE GENOMIC DNA]</scope>
    <source>
        <strain evidence="3 4">WHA3</strain>
    </source>
</reference>
<gene>
    <name evidence="3" type="ORF">KCG44_00310</name>
</gene>
<evidence type="ECO:0000313" key="3">
    <source>
        <dbReference type="EMBL" id="MBV7255217.1"/>
    </source>
</evidence>
<name>A0ABS6SA15_9SPHN</name>
<keyword evidence="1" id="KW-1188">Viral release from host cell</keyword>
<evidence type="ECO:0000259" key="2">
    <source>
        <dbReference type="Pfam" id="PF17289"/>
    </source>
</evidence>
<sequence length="439" mass="47088">MARLKALNVIEALQLVRMLRPEVRDHLLTSWPSWARRGQLWPDEVKTIWLMLAGRGFGKTRAGAEWVRNVAETVFGARIALVGATAADVRSVMIEGASGLMALGDPRFRPTFYPSRGELKWSQTGAVAKVYTAEAPDGLRGPEHHAAWGDEFAKWAQPEETLANLRMGLRLGDEPRLLLTTTPKPSRLLAALVEDPAVVITRGSTFENHALPDGFIAAMQRDYGGTQRGRQELEGELLSEQEGALWTRAMLEALRVRQGSAELRRVVVGVDPPAGGAGPEAAMCGIVVVGLASAGRDGRDRAYVLADMSIGGQSPEGWARQVVLAAERWAADRVIAEVNNGGDMVTAVLRGVAPHLPVRPVRASRGKVARAEPVAALYEAGQVHHVGAMPELEDQMCGLLMGGDYAGPGGSPDRADALVWALTELMLGAKSGVPKVHAL</sequence>
<keyword evidence="4" id="KW-1185">Reference proteome</keyword>
<proteinExistence type="predicted"/>
<evidence type="ECO:0000256" key="1">
    <source>
        <dbReference type="ARBA" id="ARBA00022612"/>
    </source>
</evidence>
<organism evidence="3 4">
    <name type="scientific">Pacificimonas pallii</name>
    <dbReference type="NCBI Taxonomy" id="2827236"/>
    <lineage>
        <taxon>Bacteria</taxon>
        <taxon>Pseudomonadati</taxon>
        <taxon>Pseudomonadota</taxon>
        <taxon>Alphaproteobacteria</taxon>
        <taxon>Sphingomonadales</taxon>
        <taxon>Sphingosinicellaceae</taxon>
        <taxon>Pacificimonas</taxon>
    </lineage>
</organism>
<dbReference type="EMBL" id="JAGSPA010000001">
    <property type="protein sequence ID" value="MBV7255217.1"/>
    <property type="molecule type" value="Genomic_DNA"/>
</dbReference>
<dbReference type="Pfam" id="PF17289">
    <property type="entry name" value="Terminase_6C"/>
    <property type="match status" value="1"/>
</dbReference>
<comment type="caution">
    <text evidence="3">The sequence shown here is derived from an EMBL/GenBank/DDBJ whole genome shotgun (WGS) entry which is preliminary data.</text>
</comment>
<dbReference type="InterPro" id="IPR035421">
    <property type="entry name" value="Terminase_6C"/>
</dbReference>
<evidence type="ECO:0000313" key="4">
    <source>
        <dbReference type="Proteomes" id="UP000722336"/>
    </source>
</evidence>
<feature type="domain" description="Terminase large subunit gp17-like C-terminal" evidence="2">
    <location>
        <begin position="268"/>
        <end position="423"/>
    </location>
</feature>
<dbReference type="Pfam" id="PF03237">
    <property type="entry name" value="Terminase_6N"/>
    <property type="match status" value="1"/>
</dbReference>
<accession>A0ABS6SA15</accession>
<protein>
    <submittedName>
        <fullName evidence="3">DNA-packaging protein</fullName>
    </submittedName>
</protein>